<dbReference type="Pfam" id="PF07962">
    <property type="entry name" value="Swi3"/>
    <property type="match status" value="1"/>
</dbReference>
<evidence type="ECO:0000256" key="1">
    <source>
        <dbReference type="ARBA" id="ARBA00004123"/>
    </source>
</evidence>
<keyword evidence="5 6" id="KW-0131">Cell cycle</keyword>
<feature type="region of interest" description="Disordered" evidence="7">
    <location>
        <begin position="118"/>
        <end position="221"/>
    </location>
</feature>
<reference evidence="10" key="1">
    <citation type="journal article" date="2018" name="Nat. Microbiol.">
        <title>Leveraging single-cell genomics to expand the fungal tree of life.</title>
        <authorList>
            <person name="Ahrendt S.R."/>
            <person name="Quandt C.A."/>
            <person name="Ciobanu D."/>
            <person name="Clum A."/>
            <person name="Salamov A."/>
            <person name="Andreopoulos B."/>
            <person name="Cheng J.F."/>
            <person name="Woyke T."/>
            <person name="Pelin A."/>
            <person name="Henrissat B."/>
            <person name="Reynolds N.K."/>
            <person name="Benny G.L."/>
            <person name="Smith M.E."/>
            <person name="James T.Y."/>
            <person name="Grigoriev I.V."/>
        </authorList>
    </citation>
    <scope>NUCLEOTIDE SEQUENCE [LARGE SCALE GENOMIC DNA]</scope>
    <source>
        <strain evidence="10">Benny S71-1</strain>
    </source>
</reference>
<feature type="compositionally biased region" description="Basic and acidic residues" evidence="7">
    <location>
        <begin position="137"/>
        <end position="146"/>
    </location>
</feature>
<accession>A0A4P9Z4N7</accession>
<comment type="similarity">
    <text evidence="2 6">Belongs to the CSM3 family.</text>
</comment>
<dbReference type="GO" id="GO:0043111">
    <property type="term" value="P:replication fork arrest"/>
    <property type="evidence" value="ECO:0007669"/>
    <property type="project" value="TreeGrafter"/>
</dbReference>
<dbReference type="InterPro" id="IPR012923">
    <property type="entry name" value="Csm3"/>
</dbReference>
<keyword evidence="3 6" id="KW-0227">DNA damage</keyword>
<dbReference type="GO" id="GO:0031298">
    <property type="term" value="C:replication fork protection complex"/>
    <property type="evidence" value="ECO:0007669"/>
    <property type="project" value="TreeGrafter"/>
</dbReference>
<dbReference type="GO" id="GO:0003677">
    <property type="term" value="F:DNA binding"/>
    <property type="evidence" value="ECO:0007669"/>
    <property type="project" value="TreeGrafter"/>
</dbReference>
<evidence type="ECO:0000313" key="10">
    <source>
        <dbReference type="Proteomes" id="UP000278143"/>
    </source>
</evidence>
<dbReference type="GO" id="GO:0006974">
    <property type="term" value="P:DNA damage response"/>
    <property type="evidence" value="ECO:0007669"/>
    <property type="project" value="UniProtKB-KW"/>
</dbReference>
<gene>
    <name evidence="9" type="ORF">SYNPS1DRAFT_26805</name>
</gene>
<evidence type="ECO:0000313" key="9">
    <source>
        <dbReference type="EMBL" id="RKP27543.1"/>
    </source>
</evidence>
<dbReference type="AlphaFoldDB" id="A0A4P9Z4N7"/>
<dbReference type="GO" id="GO:0000076">
    <property type="term" value="P:DNA replication checkpoint signaling"/>
    <property type="evidence" value="ECO:0007669"/>
    <property type="project" value="UniProtKB-UniRule"/>
</dbReference>
<organism evidence="9 10">
    <name type="scientific">Syncephalis pseudoplumigaleata</name>
    <dbReference type="NCBI Taxonomy" id="1712513"/>
    <lineage>
        <taxon>Eukaryota</taxon>
        <taxon>Fungi</taxon>
        <taxon>Fungi incertae sedis</taxon>
        <taxon>Zoopagomycota</taxon>
        <taxon>Zoopagomycotina</taxon>
        <taxon>Zoopagomycetes</taxon>
        <taxon>Zoopagales</taxon>
        <taxon>Piptocephalidaceae</taxon>
        <taxon>Syncephalis</taxon>
    </lineage>
</organism>
<evidence type="ECO:0000256" key="5">
    <source>
        <dbReference type="ARBA" id="ARBA00023306"/>
    </source>
</evidence>
<feature type="compositionally biased region" description="Acidic residues" evidence="7">
    <location>
        <begin position="182"/>
        <end position="195"/>
    </location>
</feature>
<evidence type="ECO:0000256" key="6">
    <source>
        <dbReference type="RuleBase" id="RU366049"/>
    </source>
</evidence>
<dbReference type="PANTHER" id="PTHR13220">
    <property type="entry name" value="TIMELESS INTERACTING-RELATED"/>
    <property type="match status" value="1"/>
</dbReference>
<dbReference type="OrthoDB" id="437078at2759"/>
<evidence type="ECO:0000256" key="4">
    <source>
        <dbReference type="ARBA" id="ARBA00023242"/>
    </source>
</evidence>
<dbReference type="GO" id="GO:0031297">
    <property type="term" value="P:replication fork processing"/>
    <property type="evidence" value="ECO:0007669"/>
    <property type="project" value="UniProtKB-UniRule"/>
</dbReference>
<protein>
    <recommendedName>
        <fullName evidence="6">Chromosome segregation in meiosis protein</fullName>
    </recommendedName>
</protein>
<dbReference type="PANTHER" id="PTHR13220:SF11">
    <property type="entry name" value="TIMELESS-INTERACTING PROTEIN"/>
    <property type="match status" value="1"/>
</dbReference>
<dbReference type="InterPro" id="IPR040038">
    <property type="entry name" value="TIPIN/Csm3/Swi3"/>
</dbReference>
<feature type="domain" description="Chromosome segregation in meiosis protein 3" evidence="8">
    <location>
        <begin position="54"/>
        <end position="113"/>
    </location>
</feature>
<proteinExistence type="inferred from homology"/>
<evidence type="ECO:0000256" key="7">
    <source>
        <dbReference type="SAM" id="MobiDB-lite"/>
    </source>
</evidence>
<keyword evidence="10" id="KW-1185">Reference proteome</keyword>
<dbReference type="EMBL" id="KZ989189">
    <property type="protein sequence ID" value="RKP27543.1"/>
    <property type="molecule type" value="Genomic_DNA"/>
</dbReference>
<sequence length="221" mass="24373">MEEHYEPLDSYDVPAKVADAPAEAEAASSSSMAAVAYADESTPSSAAPRRPMAKLDAERLLGDVGLPWIRVHAKRVQLSGEKGSSAKVKDLRKILRFYELWAHRLYPRYGFRTLEEADDHDGHHSDNDDNNSVHSDAAMDEHERASTRSAEPAAPLNMDADDDEDAAPVTRTRPASQKWILFDDEHDDDDTDQEEQQATAANGHNDGEDEDAAMSDASIEL</sequence>
<evidence type="ECO:0000256" key="2">
    <source>
        <dbReference type="ARBA" id="ARBA00006075"/>
    </source>
</evidence>
<name>A0A4P9Z4N7_9FUNG</name>
<evidence type="ECO:0000256" key="3">
    <source>
        <dbReference type="ARBA" id="ARBA00022763"/>
    </source>
</evidence>
<dbReference type="Proteomes" id="UP000278143">
    <property type="component" value="Unassembled WGS sequence"/>
</dbReference>
<keyword evidence="4 6" id="KW-0539">Nucleus</keyword>
<evidence type="ECO:0000259" key="8">
    <source>
        <dbReference type="Pfam" id="PF07962"/>
    </source>
</evidence>
<comment type="function">
    <text evidence="6">Plays an important role in the control of DNA replication and the maintenance of replication fork stability.</text>
</comment>
<comment type="subcellular location">
    <subcellularLocation>
        <location evidence="1 6">Nucleus</location>
    </subcellularLocation>
</comment>